<dbReference type="Proteomes" id="UP000247515">
    <property type="component" value="Unassembled WGS sequence"/>
</dbReference>
<organism evidence="4 5">
    <name type="scientific">Paraburkholderia tropica</name>
    <dbReference type="NCBI Taxonomy" id="92647"/>
    <lineage>
        <taxon>Bacteria</taxon>
        <taxon>Pseudomonadati</taxon>
        <taxon>Pseudomonadota</taxon>
        <taxon>Betaproteobacteria</taxon>
        <taxon>Burkholderiales</taxon>
        <taxon>Burkholderiaceae</taxon>
        <taxon>Paraburkholderia</taxon>
    </lineage>
</organism>
<keyword evidence="1" id="KW-0732">Signal</keyword>
<evidence type="ECO:0000313" key="5">
    <source>
        <dbReference type="Proteomes" id="UP000247515"/>
    </source>
</evidence>
<dbReference type="InterPro" id="IPR008963">
    <property type="entry name" value="Purple_acid_Pase-like_N"/>
</dbReference>
<keyword evidence="5" id="KW-1185">Reference proteome</keyword>
<dbReference type="EMBL" id="QJJV01000038">
    <property type="protein sequence ID" value="PXX05909.1"/>
    <property type="molecule type" value="Genomic_DNA"/>
</dbReference>
<feature type="compositionally biased region" description="Polar residues" evidence="2">
    <location>
        <begin position="1"/>
        <end position="10"/>
    </location>
</feature>
<dbReference type="SMART" id="SM00060">
    <property type="entry name" value="FN3"/>
    <property type="match status" value="1"/>
</dbReference>
<dbReference type="InterPro" id="IPR006311">
    <property type="entry name" value="TAT_signal"/>
</dbReference>
<gene>
    <name evidence="4" type="ORF">C7400_13814</name>
</gene>
<evidence type="ECO:0000313" key="4">
    <source>
        <dbReference type="EMBL" id="PXX05909.1"/>
    </source>
</evidence>
<name>A0ABX5MCU5_9BURK</name>
<evidence type="ECO:0000256" key="1">
    <source>
        <dbReference type="ARBA" id="ARBA00022729"/>
    </source>
</evidence>
<dbReference type="RefSeq" id="WP_110329685.1">
    <property type="nucleotide sequence ID" value="NZ_JAGIXD010000012.1"/>
</dbReference>
<dbReference type="Pfam" id="PF00149">
    <property type="entry name" value="Metallophos"/>
    <property type="match status" value="1"/>
</dbReference>
<dbReference type="InterPro" id="IPR003961">
    <property type="entry name" value="FN3_dom"/>
</dbReference>
<dbReference type="InterPro" id="IPR004843">
    <property type="entry name" value="Calcineurin-like_PHP"/>
</dbReference>
<dbReference type="SUPFAM" id="SSF56300">
    <property type="entry name" value="Metallo-dependent phosphatases"/>
    <property type="match status" value="1"/>
</dbReference>
<feature type="compositionally biased region" description="Low complexity" evidence="2">
    <location>
        <begin position="11"/>
        <end position="25"/>
    </location>
</feature>
<dbReference type="Gene3D" id="3.60.21.10">
    <property type="match status" value="1"/>
</dbReference>
<evidence type="ECO:0000256" key="2">
    <source>
        <dbReference type="SAM" id="MobiDB-lite"/>
    </source>
</evidence>
<accession>A0ABX5MCU5</accession>
<dbReference type="PANTHER" id="PTHR22953">
    <property type="entry name" value="ACID PHOSPHATASE RELATED"/>
    <property type="match status" value="1"/>
</dbReference>
<reference evidence="4 5" key="1">
    <citation type="submission" date="2018-05" db="EMBL/GenBank/DDBJ databases">
        <title>Genomic Encyclopedia of Type Strains, Phase IV (KMG-V): Genome sequencing to study the core and pangenomes of soil and plant-associated prokaryotes.</title>
        <authorList>
            <person name="Whitman W."/>
        </authorList>
    </citation>
    <scope>NUCLEOTIDE SEQUENCE [LARGE SCALE GENOMIC DNA]</scope>
    <source>
        <strain evidence="4 5">SIr-6563</strain>
    </source>
</reference>
<evidence type="ECO:0000259" key="3">
    <source>
        <dbReference type="SMART" id="SM00060"/>
    </source>
</evidence>
<dbReference type="PANTHER" id="PTHR22953:SF153">
    <property type="entry name" value="PURPLE ACID PHOSPHATASE"/>
    <property type="match status" value="1"/>
</dbReference>
<protein>
    <submittedName>
        <fullName evidence="4">3',5'-cyclic AMP phosphodiesterase CpdA</fullName>
    </submittedName>
</protein>
<proteinExistence type="predicted"/>
<feature type="region of interest" description="Disordered" evidence="2">
    <location>
        <begin position="1"/>
        <end position="25"/>
    </location>
</feature>
<dbReference type="InterPro" id="IPR029052">
    <property type="entry name" value="Metallo-depent_PP-like"/>
</dbReference>
<dbReference type="Pfam" id="PF16656">
    <property type="entry name" value="Pur_ac_phosph_N"/>
    <property type="match status" value="1"/>
</dbReference>
<feature type="domain" description="Fibronectin type-III" evidence="3">
    <location>
        <begin position="70"/>
        <end position="163"/>
    </location>
</feature>
<sequence length="580" mass="62292">MTQKNSPDTENTGSNNSTSNTTTGSYLNAENAANVSRRGFLKLAGASGFASAAGAAAALAGVARADTTTPDGTPEQIHLTWGADPTSEVVISWASLAAATHPRVSYGADRGRRENVDALQRTYTDGLTGVVVFTYHARLRGLHADTTYRYEVTADNDSRAGSPFNATFTTAPRGRKPFRFTSYGDLATPNTGWVLSSPQSRFAVEAVERFQPLFHLLNGDLCYANLNPAHQTEVWRDFGNNAQTSASNRPWMPCPGNHEIEFYNGAQGLDSYLARYTLPDNGSRFAGRWYRFRVSNVLFISLDADDVVYQDAAAFVAGPAPLVPAASTGNAPVAPGTSFYVRGYSDGEQTRWLERTLSEAAHDEDIDWIVVQMHQDALSSSKTGNGSDKGIREVWLPLFDRYGVDLVVCGHDHDYERSYPVRGCNHHAGTDAKTGAPVDTLQPKPVTHAQSAANTFDTRHGTIHLILGGGGTSAPLDVYGVDAGNGLPQAQIFTKPNRPVAGATAGTFVRPAADAVEDAIWSAQRDTGTGYGIAVFDVDPGAHGGKTTITMNYYHAPGADQTPTPNYELFETITLEKSRG</sequence>
<dbReference type="InterPro" id="IPR039331">
    <property type="entry name" value="PAPs-like"/>
</dbReference>
<dbReference type="InterPro" id="IPR015914">
    <property type="entry name" value="PAPs_N"/>
</dbReference>
<dbReference type="SUPFAM" id="SSF49363">
    <property type="entry name" value="Purple acid phosphatase, N-terminal domain"/>
    <property type="match status" value="1"/>
</dbReference>
<dbReference type="Gene3D" id="2.60.40.380">
    <property type="entry name" value="Purple acid phosphatase-like, N-terminal"/>
    <property type="match status" value="1"/>
</dbReference>
<dbReference type="PROSITE" id="PS51318">
    <property type="entry name" value="TAT"/>
    <property type="match status" value="1"/>
</dbReference>
<comment type="caution">
    <text evidence="4">The sequence shown here is derived from an EMBL/GenBank/DDBJ whole genome shotgun (WGS) entry which is preliminary data.</text>
</comment>